<gene>
    <name evidence="2" type="primary">hmuS</name>
    <name evidence="2" type="ORF">GTPT_0058</name>
</gene>
<organism evidence="2 3">
    <name type="scientific">Tatumella ptyseos ATCC 33301</name>
    <dbReference type="NCBI Taxonomy" id="1005995"/>
    <lineage>
        <taxon>Bacteria</taxon>
        <taxon>Pseudomonadati</taxon>
        <taxon>Pseudomonadota</taxon>
        <taxon>Gammaproteobacteria</taxon>
        <taxon>Enterobacterales</taxon>
        <taxon>Erwiniaceae</taxon>
        <taxon>Tatumella</taxon>
    </lineage>
</organism>
<dbReference type="CDD" id="cd16831">
    <property type="entry name" value="HemS-like_C"/>
    <property type="match status" value="1"/>
</dbReference>
<dbReference type="OrthoDB" id="316630at2"/>
<dbReference type="eggNOG" id="COG3720">
    <property type="taxonomic scope" value="Bacteria"/>
</dbReference>
<comment type="caution">
    <text evidence="2">The sequence shown here is derived from an EMBL/GenBank/DDBJ whole genome shotgun (WGS) entry which is preliminary data.</text>
</comment>
<protein>
    <submittedName>
        <fullName evidence="2">Hemin transport protein</fullName>
    </submittedName>
</protein>
<dbReference type="AlphaFoldDB" id="A0A085JPT9"/>
<dbReference type="Gene3D" id="3.40.1570.10">
    <property type="entry name" value="HemS/ChuS/ChuX like domains"/>
    <property type="match status" value="2"/>
</dbReference>
<keyword evidence="3" id="KW-1185">Reference proteome</keyword>
<dbReference type="SUPFAM" id="SSF144064">
    <property type="entry name" value="Heme iron utilization protein-like"/>
    <property type="match status" value="1"/>
</dbReference>
<sequence>MTTLYQHYLQLKTEHPGCYARDLAKMMGISEAELTQARADEAQPLRADFPALLNALKSVGEIKSITRNEYAVHEQIGTFDNLHLGPHAGLVLNPRHLDLRFFLAKWHSVFSLQEQSTRGERHSIQIFDSQGDAVIKIYATGNTDQAAWQQLITDFRQPEPAVISLNQAPAPAYAEQIDASLIEQEWREMTDVHQFFRLLSRHNISRQQAFAAVSDDLAWRVNSGALAQILTLSKEAGNEIMIFVGNRGCTQIFTGQVEKLEPMKGWLNIFNPRFTLHLQDKQIAESWITRKPTVDGHVTSLELFAADGTQIAQLYGQRSEGQPEQDLWRQQIESLTGV</sequence>
<dbReference type="CDD" id="cd16830">
    <property type="entry name" value="HemS-like_N"/>
    <property type="match status" value="1"/>
</dbReference>
<dbReference type="Proteomes" id="UP000028602">
    <property type="component" value="Unassembled WGS sequence"/>
</dbReference>
<proteinExistence type="predicted"/>
<feature type="domain" description="Haemin-degrading HemS/ChuX" evidence="1">
    <location>
        <begin position="203"/>
        <end position="335"/>
    </location>
</feature>
<name>A0A085JPT9_9GAMM</name>
<dbReference type="InterPro" id="IPR053733">
    <property type="entry name" value="Heme_Transport_Util_sf"/>
</dbReference>
<evidence type="ECO:0000259" key="1">
    <source>
        <dbReference type="Pfam" id="PF05171"/>
    </source>
</evidence>
<evidence type="ECO:0000313" key="3">
    <source>
        <dbReference type="Proteomes" id="UP000028602"/>
    </source>
</evidence>
<dbReference type="RefSeq" id="WP_029990643.1">
    <property type="nucleotide sequence ID" value="NZ_ATMJ01000029.1"/>
</dbReference>
<feature type="domain" description="Haemin-degrading HemS/ChuX" evidence="1">
    <location>
        <begin position="28"/>
        <end position="155"/>
    </location>
</feature>
<dbReference type="InterPro" id="IPR007845">
    <property type="entry name" value="HemS/ChuX_dom"/>
</dbReference>
<reference evidence="2 3" key="1">
    <citation type="submission" date="2014-05" db="EMBL/GenBank/DDBJ databases">
        <title>ATOL: Assembling a taxonomically balanced genome-scale reconstruction of the evolutionary history of the Enterobacteriaceae.</title>
        <authorList>
            <person name="Plunkett G.III."/>
            <person name="Neeno-Eckwall E.C."/>
            <person name="Glasner J.D."/>
            <person name="Perna N.T."/>
        </authorList>
    </citation>
    <scope>NUCLEOTIDE SEQUENCE [LARGE SCALE GENOMIC DNA]</scope>
    <source>
        <strain evidence="2 3">ATCC 33301</strain>
    </source>
</reference>
<accession>A0A085JPT9</accession>
<dbReference type="GO" id="GO:0006826">
    <property type="term" value="P:iron ion transport"/>
    <property type="evidence" value="ECO:0007669"/>
    <property type="project" value="InterPro"/>
</dbReference>
<evidence type="ECO:0000313" key="2">
    <source>
        <dbReference type="EMBL" id="KFD22485.1"/>
    </source>
</evidence>
<dbReference type="EMBL" id="JMPR01000004">
    <property type="protein sequence ID" value="KFD22485.1"/>
    <property type="molecule type" value="Genomic_DNA"/>
</dbReference>
<dbReference type="Pfam" id="PF05171">
    <property type="entry name" value="HemS"/>
    <property type="match status" value="2"/>
</dbReference>